<evidence type="ECO:0000313" key="2">
    <source>
        <dbReference type="EMBL" id="RYC74868.1"/>
    </source>
</evidence>
<proteinExistence type="predicted"/>
<evidence type="ECO:0000256" key="1">
    <source>
        <dbReference type="SAM" id="Phobius"/>
    </source>
</evidence>
<keyword evidence="1" id="KW-0812">Transmembrane</keyword>
<keyword evidence="1" id="KW-0472">Membrane</keyword>
<evidence type="ECO:0008006" key="4">
    <source>
        <dbReference type="Google" id="ProtNLM"/>
    </source>
</evidence>
<evidence type="ECO:0000313" key="3">
    <source>
        <dbReference type="Proteomes" id="UP001191019"/>
    </source>
</evidence>
<protein>
    <recommendedName>
        <fullName evidence="4">Right handed beta helix domain-containing protein</fullName>
    </recommendedName>
</protein>
<reference evidence="2 3" key="1">
    <citation type="journal article" date="2018" name="bioRxiv">
        <title>Evidence of independent acquisition and adaption of ultra-small bacteria to human hosts across the highly diverse yet reduced genomes of the phylum Saccharibacteria.</title>
        <authorList>
            <person name="McLean J.S."/>
            <person name="Bor B."/>
            <person name="To T.T."/>
            <person name="Liu Q."/>
            <person name="Kearns K.A."/>
            <person name="Solden L.M."/>
            <person name="Wrighton K.C."/>
            <person name="He X."/>
            <person name="Shi W."/>
        </authorList>
    </citation>
    <scope>NUCLEOTIDE SEQUENCE [LARGE SCALE GENOMIC DNA]</scope>
    <source>
        <strain evidence="2 3">TM7_G3_2_Rum_HOT_351B</strain>
    </source>
</reference>
<sequence length="424" mass="42829">MSMEAEKDLPKDEKIKATYKLGGRSNWGMYVGIGVVVAVVIGVIVAVIVMNMKNDGVQDGGAGSTSVTETVVVGENTELASGSVTTTIGGKSITYSAAYIVDGIEATISSGIYESVGDDEVVFLVINGGSLKIDGDVTIDKTGSEDFAGRGDDYSFYGMNSAIVVVGEDSSVEIDGAKINTSVSGANAVVATDGATAVIKNSTIATTKDNSRGLHATYDGVINADDVNISTQGGSCAALATDRGAGTVVADNMTLSTAGAGSPLIYSTGKITVTNSTGTATGAQIAVVEGKNSINLQGCEFSANGNGNRNGVDNAGVMIYQSMSGDASMGTGSFTATDCTLMVLSSSGVYDATPFFFITNTDATIDLTGTTISFDVSEKFVSALGTSEWGKSGSNGGNVTVSLSDVNATNTEAEVDSISSVSGL</sequence>
<organism evidence="2 3">
    <name type="scientific">Candidatus Nanosyncoccus alces</name>
    <dbReference type="NCBI Taxonomy" id="2171997"/>
    <lineage>
        <taxon>Bacteria</taxon>
        <taxon>Candidatus Saccharimonadota</taxon>
        <taxon>Candidatus Nanosyncoccalia</taxon>
        <taxon>Candidatus Nanosyncoccales</taxon>
        <taxon>Candidatus Nanosyncoccaceae</taxon>
        <taxon>Candidatus Nanosyncoccus</taxon>
    </lineage>
</organism>
<dbReference type="Gene3D" id="2.160.20.20">
    <property type="match status" value="1"/>
</dbReference>
<gene>
    <name evidence="2" type="ORF">G3RUM_00417</name>
</gene>
<accession>A0ABY0FM10</accession>
<comment type="caution">
    <text evidence="2">The sequence shown here is derived from an EMBL/GenBank/DDBJ whole genome shotgun (WGS) entry which is preliminary data.</text>
</comment>
<feature type="transmembrane region" description="Helical" evidence="1">
    <location>
        <begin position="27"/>
        <end position="49"/>
    </location>
</feature>
<dbReference type="InterPro" id="IPR012332">
    <property type="entry name" value="Autotransporter_pectin_lyase_C"/>
</dbReference>
<dbReference type="EMBL" id="PRLM01000003">
    <property type="protein sequence ID" value="RYC74868.1"/>
    <property type="molecule type" value="Genomic_DNA"/>
</dbReference>
<keyword evidence="3" id="KW-1185">Reference proteome</keyword>
<dbReference type="Proteomes" id="UP001191019">
    <property type="component" value="Unassembled WGS sequence"/>
</dbReference>
<reference evidence="2 3" key="2">
    <citation type="journal article" date="2020" name="Cell Rep.">
        <title>Acquisition and Adaptation of Ultra-small Parasitic Reduced Genome Bacteria to Mammalian Hosts.</title>
        <authorList>
            <person name="McLean J.S."/>
            <person name="Bor B."/>
            <person name="Kerns K.A."/>
            <person name="Liu Q."/>
            <person name="To T.T."/>
            <person name="Solden L."/>
            <person name="Hendrickson E.L."/>
            <person name="Wrighton K."/>
            <person name="Shi W."/>
            <person name="He X."/>
        </authorList>
    </citation>
    <scope>NUCLEOTIDE SEQUENCE [LARGE SCALE GENOMIC DNA]</scope>
    <source>
        <strain evidence="2 3">TM7_G3_2_Rum_HOT_351B</strain>
    </source>
</reference>
<name>A0ABY0FM10_9BACT</name>
<keyword evidence="1" id="KW-1133">Transmembrane helix</keyword>